<dbReference type="Pfam" id="PF01129">
    <property type="entry name" value="ART"/>
    <property type="match status" value="1"/>
</dbReference>
<name>A0A815PPB6_ADIRI</name>
<dbReference type="InterPro" id="IPR028994">
    <property type="entry name" value="Integrin_alpha_N"/>
</dbReference>
<dbReference type="GO" id="GO:0016779">
    <property type="term" value="F:nucleotidyltransferase activity"/>
    <property type="evidence" value="ECO:0007669"/>
    <property type="project" value="UniProtKB-KW"/>
</dbReference>
<evidence type="ECO:0000256" key="3">
    <source>
        <dbReference type="ARBA" id="ARBA00022679"/>
    </source>
</evidence>
<gene>
    <name evidence="8" type="ORF">EDS130_LOCUS39595</name>
</gene>
<evidence type="ECO:0000256" key="6">
    <source>
        <dbReference type="ARBA" id="ARBA00047597"/>
    </source>
</evidence>
<protein>
    <recommendedName>
        <fullName evidence="7">NAD(P)(+)--arginine ADP-ribosyltransferase</fullName>
        <ecNumber evidence="7">2.4.2.31</ecNumber>
    </recommendedName>
    <alternativeName>
        <fullName evidence="7">Mono(ADP-ribosyl)transferase</fullName>
    </alternativeName>
</protein>
<evidence type="ECO:0000313" key="8">
    <source>
        <dbReference type="EMBL" id="CAF1452191.1"/>
    </source>
</evidence>
<dbReference type="GO" id="GO:0106274">
    <property type="term" value="F:NAD+-protein-arginine ADP-ribosyltransferase activity"/>
    <property type="evidence" value="ECO:0007669"/>
    <property type="project" value="UniProtKB-EC"/>
</dbReference>
<dbReference type="AlphaFoldDB" id="A0A815PPB6"/>
<evidence type="ECO:0000256" key="4">
    <source>
        <dbReference type="ARBA" id="ARBA00022695"/>
    </source>
</evidence>
<evidence type="ECO:0000256" key="5">
    <source>
        <dbReference type="ARBA" id="ARBA00022729"/>
    </source>
</evidence>
<reference evidence="8" key="1">
    <citation type="submission" date="2021-02" db="EMBL/GenBank/DDBJ databases">
        <authorList>
            <person name="Nowell W R."/>
        </authorList>
    </citation>
    <scope>NUCLEOTIDE SEQUENCE</scope>
</reference>
<organism evidence="8 9">
    <name type="scientific">Adineta ricciae</name>
    <name type="common">Rotifer</name>
    <dbReference type="NCBI Taxonomy" id="249248"/>
    <lineage>
        <taxon>Eukaryota</taxon>
        <taxon>Metazoa</taxon>
        <taxon>Spiralia</taxon>
        <taxon>Gnathifera</taxon>
        <taxon>Rotifera</taxon>
        <taxon>Eurotatoria</taxon>
        <taxon>Bdelloidea</taxon>
        <taxon>Adinetida</taxon>
        <taxon>Adinetidae</taxon>
        <taxon>Adineta</taxon>
    </lineage>
</organism>
<dbReference type="EMBL" id="CAJNOJ010000448">
    <property type="protein sequence ID" value="CAF1452191.1"/>
    <property type="molecule type" value="Genomic_DNA"/>
</dbReference>
<dbReference type="EC" id="2.4.2.31" evidence="7"/>
<keyword evidence="2 7" id="KW-0328">Glycosyltransferase</keyword>
<dbReference type="PROSITE" id="PS51996">
    <property type="entry name" value="TR_MART"/>
    <property type="match status" value="1"/>
</dbReference>
<dbReference type="OrthoDB" id="423533at2759"/>
<dbReference type="Proteomes" id="UP000663852">
    <property type="component" value="Unassembled WGS sequence"/>
</dbReference>
<evidence type="ECO:0000313" key="9">
    <source>
        <dbReference type="Proteomes" id="UP000663852"/>
    </source>
</evidence>
<keyword evidence="7" id="KW-0520">NAD</keyword>
<dbReference type="InterPro" id="IPR000768">
    <property type="entry name" value="ART"/>
</dbReference>
<dbReference type="Pfam" id="PF13517">
    <property type="entry name" value="FG-GAP_3"/>
    <property type="match status" value="1"/>
</dbReference>
<comment type="similarity">
    <text evidence="1 7">Belongs to the Arg-specific ADP-ribosyltransferase family.</text>
</comment>
<proteinExistence type="inferred from homology"/>
<evidence type="ECO:0000256" key="2">
    <source>
        <dbReference type="ARBA" id="ARBA00022676"/>
    </source>
</evidence>
<accession>A0A815PPB6</accession>
<keyword evidence="7" id="KW-0521">NADP</keyword>
<dbReference type="SUPFAM" id="SSF69318">
    <property type="entry name" value="Integrin alpha N-terminal domain"/>
    <property type="match status" value="1"/>
</dbReference>
<dbReference type="Gene3D" id="2.130.10.130">
    <property type="entry name" value="Integrin alpha, N-terminal"/>
    <property type="match status" value="2"/>
</dbReference>
<keyword evidence="5" id="KW-0732">Signal</keyword>
<comment type="catalytic activity">
    <reaction evidence="6 7">
        <text>L-arginyl-[protein] + NAD(+) = N(omega)-(ADP-D-ribosyl)-L-arginyl-[protein] + nicotinamide + H(+)</text>
        <dbReference type="Rhea" id="RHEA:19149"/>
        <dbReference type="Rhea" id="RHEA-COMP:10532"/>
        <dbReference type="Rhea" id="RHEA-COMP:15087"/>
        <dbReference type="ChEBI" id="CHEBI:15378"/>
        <dbReference type="ChEBI" id="CHEBI:17154"/>
        <dbReference type="ChEBI" id="CHEBI:29965"/>
        <dbReference type="ChEBI" id="CHEBI:57540"/>
        <dbReference type="ChEBI" id="CHEBI:142554"/>
        <dbReference type="EC" id="2.4.2.31"/>
    </reaction>
</comment>
<dbReference type="SUPFAM" id="SSF56399">
    <property type="entry name" value="ADP-ribosylation"/>
    <property type="match status" value="1"/>
</dbReference>
<dbReference type="Gene3D" id="3.90.176.10">
    <property type="entry name" value="Toxin ADP-ribosyltransferase, Chain A, domain 1"/>
    <property type="match status" value="1"/>
</dbReference>
<dbReference type="PANTHER" id="PTHR46580">
    <property type="entry name" value="SENSOR KINASE-RELATED"/>
    <property type="match status" value="1"/>
</dbReference>
<keyword evidence="3 7" id="KW-0808">Transferase</keyword>
<keyword evidence="4" id="KW-0548">Nucleotidyltransferase</keyword>
<dbReference type="PANTHER" id="PTHR46580:SF2">
    <property type="entry name" value="MAM DOMAIN-CONTAINING PROTEIN"/>
    <property type="match status" value="1"/>
</dbReference>
<dbReference type="InterPro" id="IPR013517">
    <property type="entry name" value="FG-GAP"/>
</dbReference>
<comment type="caution">
    <text evidence="8">The sequence shown here is derived from an EMBL/GenBank/DDBJ whole genome shotgun (WGS) entry which is preliminary data.</text>
</comment>
<sequence length="679" mass="75702">MEYYNYIRQIDSFIPNHYIDIPPGYEMASSRQNGLTKNVRIQTALTAADLNNETTHFREHTKSKNIRVQTMLTAAELNDQSDDFRQYSRNNGLSVSSNTVSHQMDQQNQTTEAIDSEPFDDINLSLNQQILDTNNDNIKKENVLENNHVHDESEFINPIEGYADEPLLSLVDACEPLTDVLHNLSFYVELALNETPREPPDRLSVDESAAIRLYTIEWDKPHRSLYSMVNYHLKNIDREKLLPYFRYLKLFITALVKLPCVPPLTVWRGVTKNLSDDFPPGTRVTWWAFSSTTSEMTVLENNMYLGSEGDRTLFSVEAINGRTIKAHSHFVTEDEILLLPGTHMIVQSQLSPAAQLHIIHLKQVKPEEKLLELPFPGAHVYPKTHLLTTLIIVGVVVGVIFGTKSNLKRTTLRCTSLFGAANEFSTQHTPTSVVVGYFRNSSQADVIVSSSKDNNVGVLLNNGNGILKVIIGETDTNPVAMASGDFNNDTYVDLVVVDRGANTVRMLLNDGQGALNILNDYDVGDTPIFIKAADFNYDKILDVLVINQYDTFARILFGKGDGTFSSMKNLDIDLVASSVVVADFNKDNILDLAFSNINDNCISVLIGSTNGSFQDTVKYNVGYSPSLLITGDFDSDTIVDLAIAGQGDSSVYILFGQGDGVFHNLIQTSTIYYPSCFEL</sequence>
<evidence type="ECO:0000256" key="1">
    <source>
        <dbReference type="ARBA" id="ARBA00009558"/>
    </source>
</evidence>
<evidence type="ECO:0000256" key="7">
    <source>
        <dbReference type="RuleBase" id="RU361228"/>
    </source>
</evidence>